<dbReference type="PANTHER" id="PTHR37422">
    <property type="entry name" value="TEICHURONIC ACID BIOSYNTHESIS PROTEIN TUAE"/>
    <property type="match status" value="1"/>
</dbReference>
<organism evidence="8 9">
    <name type="scientific">Geodermatophilus arenarius</name>
    <dbReference type="NCBI Taxonomy" id="1137990"/>
    <lineage>
        <taxon>Bacteria</taxon>
        <taxon>Bacillati</taxon>
        <taxon>Actinomycetota</taxon>
        <taxon>Actinomycetes</taxon>
        <taxon>Geodermatophilales</taxon>
        <taxon>Geodermatophilaceae</taxon>
        <taxon>Geodermatophilus</taxon>
    </lineage>
</organism>
<feature type="transmembrane region" description="Helical" evidence="6">
    <location>
        <begin position="129"/>
        <end position="151"/>
    </location>
</feature>
<evidence type="ECO:0000259" key="7">
    <source>
        <dbReference type="Pfam" id="PF04932"/>
    </source>
</evidence>
<dbReference type="RefSeq" id="WP_387988494.1">
    <property type="nucleotide sequence ID" value="NZ_JBHSGR010000009.1"/>
</dbReference>
<feature type="transmembrane region" description="Helical" evidence="6">
    <location>
        <begin position="401"/>
        <end position="432"/>
    </location>
</feature>
<feature type="transmembrane region" description="Helical" evidence="6">
    <location>
        <begin position="58"/>
        <end position="74"/>
    </location>
</feature>
<name>A0ABV9LI63_9ACTN</name>
<keyword evidence="9" id="KW-1185">Reference proteome</keyword>
<evidence type="ECO:0000256" key="5">
    <source>
        <dbReference type="SAM" id="MobiDB-lite"/>
    </source>
</evidence>
<evidence type="ECO:0000313" key="9">
    <source>
        <dbReference type="Proteomes" id="UP001596025"/>
    </source>
</evidence>
<sequence>MTLNPFHGTRPSRLDLRWRPDPSIRGPASLTRLRLAGVVILTAAVLSSFAVVTAQWPLALGVAGTVLVLAYRPVRIRIDRTCLPLVMVGSSALLPLLIIGGLPADNYVAALAVPLAAVLLPRPVSSEGVATFGVGAALLALSSIVSSALHRGQSADSSIRFVSYAVLLAVIVRLGDADRDRVTRGAVLVGVVLAGSIYASDAGLLNLPAYSDTESEGERYGGLIGHPNFAAYFLSLCILYLLARRDLPTLHRFGGLAVLGGALLITGSRGAITWLVVAIVLLFPYWRRRALAMGAVVAAVLVTFGAVLFERFAFIENSGGLAGQNSAGWRLGQWDRALALQPSFSLWGVGWREAVNYLPGHLEVHNGYLQIWVELGAVGVLGALVIIGAVIAAGLRRGLPGIALTVFVLGAGLTDPVLFYPPTGYLLIVFLWSLRRRGPQQGIGTAPGSAALHRGGMSSPAQRLDRESRGVSARWGSGTGAPVEHRGRRLRSAAKPGGSGGPDLEVR</sequence>
<comment type="subcellular location">
    <subcellularLocation>
        <location evidence="1">Membrane</location>
        <topology evidence="1">Multi-pass membrane protein</topology>
    </subcellularLocation>
</comment>
<keyword evidence="4 6" id="KW-0472">Membrane</keyword>
<feature type="transmembrane region" description="Helical" evidence="6">
    <location>
        <begin position="33"/>
        <end position="52"/>
    </location>
</feature>
<evidence type="ECO:0000313" key="8">
    <source>
        <dbReference type="EMBL" id="MFC4693774.1"/>
    </source>
</evidence>
<dbReference type="Proteomes" id="UP001596025">
    <property type="component" value="Unassembled WGS sequence"/>
</dbReference>
<evidence type="ECO:0000256" key="2">
    <source>
        <dbReference type="ARBA" id="ARBA00022692"/>
    </source>
</evidence>
<feature type="transmembrane region" description="Helical" evidence="6">
    <location>
        <begin position="182"/>
        <end position="200"/>
    </location>
</feature>
<feature type="transmembrane region" description="Helical" evidence="6">
    <location>
        <begin position="81"/>
        <end position="100"/>
    </location>
</feature>
<protein>
    <submittedName>
        <fullName evidence="8">O-antigen ligase family protein</fullName>
    </submittedName>
</protein>
<keyword evidence="3 6" id="KW-1133">Transmembrane helix</keyword>
<feature type="transmembrane region" description="Helical" evidence="6">
    <location>
        <begin position="255"/>
        <end position="284"/>
    </location>
</feature>
<evidence type="ECO:0000256" key="6">
    <source>
        <dbReference type="SAM" id="Phobius"/>
    </source>
</evidence>
<evidence type="ECO:0000256" key="3">
    <source>
        <dbReference type="ARBA" id="ARBA00022989"/>
    </source>
</evidence>
<dbReference type="Pfam" id="PF04932">
    <property type="entry name" value="Wzy_C"/>
    <property type="match status" value="1"/>
</dbReference>
<keyword evidence="2 6" id="KW-0812">Transmembrane</keyword>
<dbReference type="EMBL" id="JBHSGR010000009">
    <property type="protein sequence ID" value="MFC4693774.1"/>
    <property type="molecule type" value="Genomic_DNA"/>
</dbReference>
<feature type="region of interest" description="Disordered" evidence="5">
    <location>
        <begin position="443"/>
        <end position="507"/>
    </location>
</feature>
<feature type="domain" description="O-antigen ligase-related" evidence="7">
    <location>
        <begin position="256"/>
        <end position="382"/>
    </location>
</feature>
<accession>A0ABV9LI63</accession>
<feature type="transmembrane region" description="Helical" evidence="6">
    <location>
        <begin position="290"/>
        <end position="309"/>
    </location>
</feature>
<evidence type="ECO:0000256" key="1">
    <source>
        <dbReference type="ARBA" id="ARBA00004141"/>
    </source>
</evidence>
<feature type="transmembrane region" description="Helical" evidence="6">
    <location>
        <begin position="371"/>
        <end position="395"/>
    </location>
</feature>
<reference evidence="9" key="1">
    <citation type="journal article" date="2019" name="Int. J. Syst. Evol. Microbiol.">
        <title>The Global Catalogue of Microorganisms (GCM) 10K type strain sequencing project: providing services to taxonomists for standard genome sequencing and annotation.</title>
        <authorList>
            <consortium name="The Broad Institute Genomics Platform"/>
            <consortium name="The Broad Institute Genome Sequencing Center for Infectious Disease"/>
            <person name="Wu L."/>
            <person name="Ma J."/>
        </authorList>
    </citation>
    <scope>NUCLEOTIDE SEQUENCE [LARGE SCALE GENOMIC DNA]</scope>
    <source>
        <strain evidence="9">CCUG 62763</strain>
    </source>
</reference>
<dbReference type="GO" id="GO:0016874">
    <property type="term" value="F:ligase activity"/>
    <property type="evidence" value="ECO:0007669"/>
    <property type="project" value="UniProtKB-KW"/>
</dbReference>
<dbReference type="PANTHER" id="PTHR37422:SF13">
    <property type="entry name" value="LIPOPOLYSACCHARIDE BIOSYNTHESIS PROTEIN PA4999-RELATED"/>
    <property type="match status" value="1"/>
</dbReference>
<feature type="transmembrane region" description="Helical" evidence="6">
    <location>
        <begin position="157"/>
        <end position="175"/>
    </location>
</feature>
<dbReference type="InterPro" id="IPR007016">
    <property type="entry name" value="O-antigen_ligase-rel_domated"/>
</dbReference>
<feature type="transmembrane region" description="Helical" evidence="6">
    <location>
        <begin position="220"/>
        <end position="243"/>
    </location>
</feature>
<gene>
    <name evidence="8" type="ORF">ACFO3M_10300</name>
</gene>
<comment type="caution">
    <text evidence="8">The sequence shown here is derived from an EMBL/GenBank/DDBJ whole genome shotgun (WGS) entry which is preliminary data.</text>
</comment>
<proteinExistence type="predicted"/>
<evidence type="ECO:0000256" key="4">
    <source>
        <dbReference type="ARBA" id="ARBA00023136"/>
    </source>
</evidence>
<dbReference type="InterPro" id="IPR051533">
    <property type="entry name" value="WaaL-like"/>
</dbReference>
<keyword evidence="8" id="KW-0436">Ligase</keyword>